<dbReference type="AlphaFoldDB" id="A0A1Q8W6N9"/>
<protein>
    <submittedName>
        <fullName evidence="1">Uncharacterized protein</fullName>
    </submittedName>
</protein>
<dbReference type="EMBL" id="MSKM01000069">
    <property type="protein sequence ID" value="OLO50403.1"/>
    <property type="molecule type" value="Genomic_DNA"/>
</dbReference>
<dbReference type="PANTHER" id="PTHR43130:SF15">
    <property type="entry name" value="THIJ_PFPI FAMILY PROTEIN (AFU_ORTHOLOGUE AFUA_5G14240)"/>
    <property type="match status" value="1"/>
</dbReference>
<comment type="caution">
    <text evidence="1">The sequence shown here is derived from an EMBL/GenBank/DDBJ whole genome shotgun (WGS) entry which is preliminary data.</text>
</comment>
<sequence>MSIKKQFSVTVVLFEDFELLDACCPVGLMSRFPELGITMVGAHVGGVRSYRGVSVAATRAYDDVIESDIILVPGGRGARRIVHDKVFLSRLRRWGEGASVIASVCTGAAILASAGLLDGCRATSNKRAFSWVKQFGCDVTWVSRARWVHDGNRWTSSGVMAGLDMTVALLVELYGQDRVKKVVDEIEYLPCNDADDDPFSSVSIV</sequence>
<evidence type="ECO:0000313" key="2">
    <source>
        <dbReference type="Proteomes" id="UP000185772"/>
    </source>
</evidence>
<organism evidence="1 2">
    <name type="scientific">Actinomyces oris</name>
    <dbReference type="NCBI Taxonomy" id="544580"/>
    <lineage>
        <taxon>Bacteria</taxon>
        <taxon>Bacillati</taxon>
        <taxon>Actinomycetota</taxon>
        <taxon>Actinomycetes</taxon>
        <taxon>Actinomycetales</taxon>
        <taxon>Actinomycetaceae</taxon>
        <taxon>Actinomyces</taxon>
    </lineage>
</organism>
<reference evidence="1 2" key="1">
    <citation type="submission" date="2016-12" db="EMBL/GenBank/DDBJ databases">
        <title>Genomic comparison of strains in the 'Actinomyces naeslundii' group.</title>
        <authorList>
            <person name="Mughal S.R."/>
            <person name="Do T."/>
            <person name="Gilbert S.C."/>
            <person name="Witherden E.A."/>
            <person name="Didelot X."/>
            <person name="Beighton D."/>
        </authorList>
    </citation>
    <scope>NUCLEOTIDE SEQUENCE [LARGE SCALE GENOMIC DNA]</scope>
    <source>
        <strain evidence="1 2">MMRCO6-1</strain>
    </source>
</reference>
<name>A0A1Q8W6N9_9ACTO</name>
<evidence type="ECO:0000313" key="1">
    <source>
        <dbReference type="EMBL" id="OLO50403.1"/>
    </source>
</evidence>
<accession>A0A1Q8W6N9</accession>
<dbReference type="Gene3D" id="3.40.50.880">
    <property type="match status" value="1"/>
</dbReference>
<gene>
    <name evidence="1" type="ORF">BKH27_13350</name>
</gene>
<dbReference type="PANTHER" id="PTHR43130">
    <property type="entry name" value="ARAC-FAMILY TRANSCRIPTIONAL REGULATOR"/>
    <property type="match status" value="1"/>
</dbReference>
<dbReference type="InterPro" id="IPR002818">
    <property type="entry name" value="DJ-1/PfpI"/>
</dbReference>
<dbReference type="Proteomes" id="UP000185772">
    <property type="component" value="Unassembled WGS sequence"/>
</dbReference>
<dbReference type="SUPFAM" id="SSF52317">
    <property type="entry name" value="Class I glutamine amidotransferase-like"/>
    <property type="match status" value="1"/>
</dbReference>
<dbReference type="Pfam" id="PF01965">
    <property type="entry name" value="DJ-1_PfpI"/>
    <property type="match status" value="1"/>
</dbReference>
<proteinExistence type="predicted"/>
<dbReference type="InterPro" id="IPR052158">
    <property type="entry name" value="INH-QAR"/>
</dbReference>
<dbReference type="CDD" id="cd03139">
    <property type="entry name" value="GATase1_PfpI_2"/>
    <property type="match status" value="1"/>
</dbReference>
<dbReference type="InterPro" id="IPR029062">
    <property type="entry name" value="Class_I_gatase-like"/>
</dbReference>